<proteinExistence type="predicted"/>
<reference evidence="1 2" key="1">
    <citation type="submission" date="2024-06" db="EMBL/GenBank/DDBJ databases">
        <title>Genomic Encyclopedia of Type Strains, Phase IV (KMG-IV): sequencing the most valuable type-strain genomes for metagenomic binning, comparative biology and taxonomic classification.</title>
        <authorList>
            <person name="Goeker M."/>
        </authorList>
    </citation>
    <scope>NUCLEOTIDE SEQUENCE [LARGE SCALE GENOMIC DNA]</scope>
    <source>
        <strain evidence="1 2">DSM 23650</strain>
    </source>
</reference>
<protein>
    <submittedName>
        <fullName evidence="1">Uncharacterized protein</fullName>
    </submittedName>
</protein>
<accession>A0ABV2FP93</accession>
<name>A0ABV2FP93_9HYPH</name>
<comment type="caution">
    <text evidence="1">The sequence shown here is derived from an EMBL/GenBank/DDBJ whole genome shotgun (WGS) entry which is preliminary data.</text>
</comment>
<keyword evidence="2" id="KW-1185">Reference proteome</keyword>
<gene>
    <name evidence="1" type="ORF">ABID39_001084</name>
</gene>
<dbReference type="EMBL" id="JBEPLT010000010">
    <property type="protein sequence ID" value="MET3560387.1"/>
    <property type="molecule type" value="Genomic_DNA"/>
</dbReference>
<sequence>MINCIFKQMMRKICTKGLLLANIFIFSTVAFAGFGERKWDFARGESVAIGAHYAMSEIYRGAEYSCKAFNPPKVTFTLSYLSSSDLNNLRIVADNKNKITHDKKNKISRDKLPYIRKLYPYKYYQ</sequence>
<evidence type="ECO:0000313" key="1">
    <source>
        <dbReference type="EMBL" id="MET3560387.1"/>
    </source>
</evidence>
<dbReference type="Proteomes" id="UP001549112">
    <property type="component" value="Unassembled WGS sequence"/>
</dbReference>
<evidence type="ECO:0000313" key="2">
    <source>
        <dbReference type="Proteomes" id="UP001549112"/>
    </source>
</evidence>
<organism evidence="1 2">
    <name type="scientific">Bartonella japonica</name>
    <dbReference type="NCBI Taxonomy" id="357761"/>
    <lineage>
        <taxon>Bacteria</taxon>
        <taxon>Pseudomonadati</taxon>
        <taxon>Pseudomonadota</taxon>
        <taxon>Alphaproteobacteria</taxon>
        <taxon>Hyphomicrobiales</taxon>
        <taxon>Bartonellaceae</taxon>
        <taxon>Bartonella</taxon>
    </lineage>
</organism>